<dbReference type="Proteomes" id="UP000694867">
    <property type="component" value="Unplaced"/>
</dbReference>
<gene>
    <name evidence="2" type="primary">LOC100900192</name>
</gene>
<dbReference type="InterPro" id="IPR012337">
    <property type="entry name" value="RNaseH-like_sf"/>
</dbReference>
<dbReference type="GeneID" id="100900192"/>
<dbReference type="PANTHER" id="PTHR45913">
    <property type="entry name" value="EPM2A-INTERACTING PROTEIN 1"/>
    <property type="match status" value="1"/>
</dbReference>
<accession>A0AAJ6QP95</accession>
<evidence type="ECO:0000313" key="1">
    <source>
        <dbReference type="Proteomes" id="UP000694867"/>
    </source>
</evidence>
<protein>
    <submittedName>
        <fullName evidence="2">General transcription factor II-I repeat domain-containing protein 2A-like</fullName>
    </submittedName>
</protein>
<reference evidence="2" key="1">
    <citation type="submission" date="2025-08" db="UniProtKB">
        <authorList>
            <consortium name="RefSeq"/>
        </authorList>
    </citation>
    <scope>IDENTIFICATION</scope>
</reference>
<dbReference type="RefSeq" id="XP_003739556.2">
    <property type="nucleotide sequence ID" value="XM_003739508.2"/>
</dbReference>
<dbReference type="PANTHER" id="PTHR45913:SF5">
    <property type="entry name" value="GENERAL TRANSCRIPTION FACTOR II-I REPEAT DOMAIN-CONTAINING PROTEIN 2A-LIKE PROTEIN"/>
    <property type="match status" value="1"/>
</dbReference>
<dbReference type="SUPFAM" id="SSF53098">
    <property type="entry name" value="Ribonuclease H-like"/>
    <property type="match status" value="1"/>
</dbReference>
<dbReference type="AlphaFoldDB" id="A0AAJ6QP95"/>
<dbReference type="KEGG" id="goe:100900192"/>
<keyword evidence="1" id="KW-1185">Reference proteome</keyword>
<organism evidence="1 2">
    <name type="scientific">Galendromus occidentalis</name>
    <name type="common">western predatory mite</name>
    <dbReference type="NCBI Taxonomy" id="34638"/>
    <lineage>
        <taxon>Eukaryota</taxon>
        <taxon>Metazoa</taxon>
        <taxon>Ecdysozoa</taxon>
        <taxon>Arthropoda</taxon>
        <taxon>Chelicerata</taxon>
        <taxon>Arachnida</taxon>
        <taxon>Acari</taxon>
        <taxon>Parasitiformes</taxon>
        <taxon>Mesostigmata</taxon>
        <taxon>Gamasina</taxon>
        <taxon>Phytoseioidea</taxon>
        <taxon>Phytoseiidae</taxon>
        <taxon>Typhlodrominae</taxon>
        <taxon>Galendromus</taxon>
    </lineage>
</organism>
<sequence>MPERSNERLVEYTTGDALELSPSTNGSLALYRCSVTRSQEHITREHPHAQPLARIHCIIHQEALCGEVIPMRHVVETVTKITNFIRARGLNHREFRTFLEQVGEGNGEIPYYSNVRWLSCGLTLKRFWDVLDHVKTFLRQKNNSFDELSDEDWLTDFAFFVDFTSHLNALNLKSQGKGRLISEMYDCIRAFTAKLRLWQGAISRGSCPHLAERGDHGLSRYESFVLILKRLETEFGKRFEDFRILEDRMLLFSSLFTMDVAAAADSIKLELIEFQNNTDLRNKFATVELSRFYQSLSPVNYPRIHGNAMNMLAVFGSTYLCEQYFSRMKNIKSATRSQMTQSHLVAASRIATTSLELETSEVMKVMRRQTSSTAKE</sequence>
<name>A0AAJ6QP95_9ACAR</name>
<evidence type="ECO:0000313" key="2">
    <source>
        <dbReference type="RefSeq" id="XP_003739556.2"/>
    </source>
</evidence>
<proteinExistence type="predicted"/>